<dbReference type="Pfam" id="PF13579">
    <property type="entry name" value="Glyco_trans_4_4"/>
    <property type="match status" value="1"/>
</dbReference>
<dbReference type="InterPro" id="IPR028098">
    <property type="entry name" value="Glyco_trans_4-like_N"/>
</dbReference>
<dbReference type="GO" id="GO:0016758">
    <property type="term" value="F:hexosyltransferase activity"/>
    <property type="evidence" value="ECO:0007669"/>
    <property type="project" value="TreeGrafter"/>
</dbReference>
<dbReference type="GO" id="GO:1901137">
    <property type="term" value="P:carbohydrate derivative biosynthetic process"/>
    <property type="evidence" value="ECO:0007669"/>
    <property type="project" value="UniProtKB-ARBA"/>
</dbReference>
<evidence type="ECO:0000256" key="2">
    <source>
        <dbReference type="ARBA" id="ARBA00022679"/>
    </source>
</evidence>
<comment type="caution">
    <text evidence="5">The sequence shown here is derived from an EMBL/GenBank/DDBJ whole genome shotgun (WGS) entry which is preliminary data.</text>
</comment>
<reference evidence="5 6" key="1">
    <citation type="submission" date="2018-03" db="EMBL/GenBank/DDBJ databases">
        <title>Genomic Encyclopedia of Archaeal and Bacterial Type Strains, Phase II (KMG-II): from individual species to whole genera.</title>
        <authorList>
            <person name="Goeker M."/>
        </authorList>
    </citation>
    <scope>NUCLEOTIDE SEQUENCE [LARGE SCALE GENOMIC DNA]</scope>
    <source>
        <strain evidence="5 6">DSM 45601</strain>
    </source>
</reference>
<keyword evidence="6" id="KW-1185">Reference proteome</keyword>
<evidence type="ECO:0000313" key="5">
    <source>
        <dbReference type="EMBL" id="PRY00559.1"/>
    </source>
</evidence>
<keyword evidence="1" id="KW-0328">Glycosyltransferase</keyword>
<dbReference type="SUPFAM" id="SSF53756">
    <property type="entry name" value="UDP-Glycosyltransferase/glycogen phosphorylase"/>
    <property type="match status" value="1"/>
</dbReference>
<sequence>MRIALVCEHAAPLPVHGLSGATAHAGTAEEPQSVYIAMLSRQLAKLGHRVTVYTRARSSGVPARARMGRGVMVEHLPAGPAEPLGEDDVKPHLGEFGARLAERWAEEPPDVVHAHDWPGGLAALAGARELRVPVVQSFHSLGLSERRAGLPVAPERVRLEAAVGRSADRVFATHSNQLFELARMGVPRTAVNVVPYGVDTDHFTPEGVAAAAPWQGRREERPRVLAVGPLARHGGAAQLVEAMGLVPEAELLLVGGPAADDLAIDPDVARLRYHAKEAGVDDRVSFTGRIEARELPRLLRSADTVVCANRYEPYGSVVLEAMACGVPVIAEAVGGKADVVLDGTTGVLLPSVRPGVLGSALRRLLANPTQRSALGIAAADRARSRYAWTRVAAEAARGYQRAMPLAETPVEEELDEDAI</sequence>
<dbReference type="PANTHER" id="PTHR45947">
    <property type="entry name" value="SULFOQUINOVOSYL TRANSFERASE SQD2"/>
    <property type="match status" value="1"/>
</dbReference>
<dbReference type="OrthoDB" id="9810929at2"/>
<dbReference type="AlphaFoldDB" id="A0A2T0Q9J0"/>
<name>A0A2T0Q9J0_9ACTN</name>
<proteinExistence type="predicted"/>
<evidence type="ECO:0000259" key="4">
    <source>
        <dbReference type="Pfam" id="PF13579"/>
    </source>
</evidence>
<protein>
    <submittedName>
        <fullName evidence="5">Glycosyltransferase involved in cell wall biosynthesis</fullName>
    </submittedName>
</protein>
<evidence type="ECO:0000259" key="3">
    <source>
        <dbReference type="Pfam" id="PF00534"/>
    </source>
</evidence>
<feature type="domain" description="Glycosyl transferase family 1" evidence="3">
    <location>
        <begin position="216"/>
        <end position="379"/>
    </location>
</feature>
<evidence type="ECO:0000256" key="1">
    <source>
        <dbReference type="ARBA" id="ARBA00022676"/>
    </source>
</evidence>
<organism evidence="5 6">
    <name type="scientific">Allonocardiopsis opalescens</name>
    <dbReference type="NCBI Taxonomy" id="1144618"/>
    <lineage>
        <taxon>Bacteria</taxon>
        <taxon>Bacillati</taxon>
        <taxon>Actinomycetota</taxon>
        <taxon>Actinomycetes</taxon>
        <taxon>Streptosporangiales</taxon>
        <taxon>Allonocardiopsis</taxon>
    </lineage>
</organism>
<feature type="domain" description="Glycosyltransferase subfamily 4-like N-terminal" evidence="4">
    <location>
        <begin position="33"/>
        <end position="197"/>
    </location>
</feature>
<dbReference type="EMBL" id="PVZC01000002">
    <property type="protein sequence ID" value="PRY00559.1"/>
    <property type="molecule type" value="Genomic_DNA"/>
</dbReference>
<evidence type="ECO:0000313" key="6">
    <source>
        <dbReference type="Proteomes" id="UP000237846"/>
    </source>
</evidence>
<gene>
    <name evidence="5" type="ORF">CLV72_102190</name>
</gene>
<dbReference type="Pfam" id="PF00534">
    <property type="entry name" value="Glycos_transf_1"/>
    <property type="match status" value="1"/>
</dbReference>
<keyword evidence="2 5" id="KW-0808">Transferase</keyword>
<dbReference type="Proteomes" id="UP000237846">
    <property type="component" value="Unassembled WGS sequence"/>
</dbReference>
<accession>A0A2T0Q9J0</accession>
<dbReference type="InterPro" id="IPR050194">
    <property type="entry name" value="Glycosyltransferase_grp1"/>
</dbReference>
<dbReference type="RefSeq" id="WP_106242127.1">
    <property type="nucleotide sequence ID" value="NZ_PVZC01000002.1"/>
</dbReference>
<dbReference type="Gene3D" id="3.40.50.2000">
    <property type="entry name" value="Glycogen Phosphorylase B"/>
    <property type="match status" value="2"/>
</dbReference>
<dbReference type="InterPro" id="IPR001296">
    <property type="entry name" value="Glyco_trans_1"/>
</dbReference>
<dbReference type="PANTHER" id="PTHR45947:SF3">
    <property type="entry name" value="SULFOQUINOVOSYL TRANSFERASE SQD2"/>
    <property type="match status" value="1"/>
</dbReference>